<evidence type="ECO:0000256" key="4">
    <source>
        <dbReference type="ARBA" id="ARBA00023163"/>
    </source>
</evidence>
<organism evidence="6 7">
    <name type="scientific">Ephemeroptericola cinctiostellae</name>
    <dbReference type="NCBI Taxonomy" id="2268024"/>
    <lineage>
        <taxon>Bacteria</taxon>
        <taxon>Pseudomonadati</taxon>
        <taxon>Pseudomonadota</taxon>
        <taxon>Betaproteobacteria</taxon>
        <taxon>Burkholderiales</taxon>
        <taxon>Burkholderiaceae</taxon>
        <taxon>Ephemeroptericola</taxon>
    </lineage>
</organism>
<keyword evidence="3" id="KW-0238">DNA-binding</keyword>
<evidence type="ECO:0000256" key="2">
    <source>
        <dbReference type="ARBA" id="ARBA00023015"/>
    </source>
</evidence>
<dbReference type="PANTHER" id="PTHR30537:SF1">
    <property type="entry name" value="HTH-TYPE TRANSCRIPTIONAL REGULATOR PGRR"/>
    <property type="match status" value="1"/>
</dbReference>
<sequence>MSRENFNDLAAFATVARHGSFTRAAAQIGVSPSALSHTMRALEGRLGVRLLARSTRSVSLTEAGERLFLTIAPRFEEIETELMGLRESQGKPAGTVRINASEHVAHAIIWPKLAKLLPDYPDIKIEMTIEHKLVDIVAERYDIGVRLGDQVPKDMIAVKISAGLRMIVVGSPSYFANHPPPQNPSNLSQHTCINLRLPTYGGLYAWEFEKNGRKTQIHVQGQLIFNAMPTILNAALSGFGLAYVAQEMAQPYLEQGLLISALDDWCPTFAGYHLYYPSRRQSSPAFNLVIEALRLGEAN</sequence>
<dbReference type="Proteomes" id="UP000252182">
    <property type="component" value="Chromosome"/>
</dbReference>
<evidence type="ECO:0000259" key="5">
    <source>
        <dbReference type="PROSITE" id="PS50931"/>
    </source>
</evidence>
<evidence type="ECO:0000313" key="6">
    <source>
        <dbReference type="EMBL" id="AXF84895.1"/>
    </source>
</evidence>
<dbReference type="GO" id="GO:0006351">
    <property type="term" value="P:DNA-templated transcription"/>
    <property type="evidence" value="ECO:0007669"/>
    <property type="project" value="TreeGrafter"/>
</dbReference>
<dbReference type="AlphaFoldDB" id="A0A345D957"/>
<dbReference type="FunFam" id="1.10.10.10:FF:000001">
    <property type="entry name" value="LysR family transcriptional regulator"/>
    <property type="match status" value="1"/>
</dbReference>
<dbReference type="Pfam" id="PF03466">
    <property type="entry name" value="LysR_substrate"/>
    <property type="match status" value="1"/>
</dbReference>
<evidence type="ECO:0000256" key="1">
    <source>
        <dbReference type="ARBA" id="ARBA00009437"/>
    </source>
</evidence>
<proteinExistence type="inferred from homology"/>
<dbReference type="SUPFAM" id="SSF46785">
    <property type="entry name" value="Winged helix' DNA-binding domain"/>
    <property type="match status" value="1"/>
</dbReference>
<dbReference type="OrthoDB" id="5525645at2"/>
<dbReference type="InterPro" id="IPR005119">
    <property type="entry name" value="LysR_subst-bd"/>
</dbReference>
<dbReference type="SUPFAM" id="SSF53850">
    <property type="entry name" value="Periplasmic binding protein-like II"/>
    <property type="match status" value="1"/>
</dbReference>
<dbReference type="CDD" id="cd08474">
    <property type="entry name" value="PBP2_CrgA_like_5"/>
    <property type="match status" value="1"/>
</dbReference>
<dbReference type="Gene3D" id="1.10.10.10">
    <property type="entry name" value="Winged helix-like DNA-binding domain superfamily/Winged helix DNA-binding domain"/>
    <property type="match status" value="1"/>
</dbReference>
<evidence type="ECO:0000313" key="7">
    <source>
        <dbReference type="Proteomes" id="UP000252182"/>
    </source>
</evidence>
<name>A0A345D957_9BURK</name>
<dbReference type="Gene3D" id="3.40.190.290">
    <property type="match status" value="1"/>
</dbReference>
<accession>A0A345D957</accession>
<feature type="domain" description="HTH lysR-type" evidence="5">
    <location>
        <begin position="4"/>
        <end position="61"/>
    </location>
</feature>
<dbReference type="InterPro" id="IPR036390">
    <property type="entry name" value="WH_DNA-bd_sf"/>
</dbReference>
<dbReference type="GO" id="GO:0043565">
    <property type="term" value="F:sequence-specific DNA binding"/>
    <property type="evidence" value="ECO:0007669"/>
    <property type="project" value="TreeGrafter"/>
</dbReference>
<dbReference type="Pfam" id="PF00126">
    <property type="entry name" value="HTH_1"/>
    <property type="match status" value="1"/>
</dbReference>
<dbReference type="InterPro" id="IPR058163">
    <property type="entry name" value="LysR-type_TF_proteobact-type"/>
</dbReference>
<evidence type="ECO:0000256" key="3">
    <source>
        <dbReference type="ARBA" id="ARBA00023125"/>
    </source>
</evidence>
<keyword evidence="2" id="KW-0805">Transcription regulation</keyword>
<comment type="similarity">
    <text evidence="1">Belongs to the LysR transcriptional regulatory family.</text>
</comment>
<keyword evidence="4" id="KW-0804">Transcription</keyword>
<dbReference type="GO" id="GO:0003700">
    <property type="term" value="F:DNA-binding transcription factor activity"/>
    <property type="evidence" value="ECO:0007669"/>
    <property type="project" value="InterPro"/>
</dbReference>
<dbReference type="InterPro" id="IPR036388">
    <property type="entry name" value="WH-like_DNA-bd_sf"/>
</dbReference>
<protein>
    <submittedName>
        <fullName evidence="6">HTH-type transcriptional regulator PgrR</fullName>
    </submittedName>
</protein>
<keyword evidence="7" id="KW-1185">Reference proteome</keyword>
<dbReference type="PANTHER" id="PTHR30537">
    <property type="entry name" value="HTH-TYPE TRANSCRIPTIONAL REGULATOR"/>
    <property type="match status" value="1"/>
</dbReference>
<reference evidence="7" key="1">
    <citation type="submission" date="2018-07" db="EMBL/GenBank/DDBJ databases">
        <authorList>
            <person name="Kim H."/>
        </authorList>
    </citation>
    <scope>NUCLEOTIDE SEQUENCE [LARGE SCALE GENOMIC DNA]</scope>
    <source>
        <strain evidence="7">F02</strain>
    </source>
</reference>
<gene>
    <name evidence="6" type="primary">pgrR_1</name>
    <name evidence="6" type="ORF">DTO96_100606</name>
</gene>
<dbReference type="PROSITE" id="PS50931">
    <property type="entry name" value="HTH_LYSR"/>
    <property type="match status" value="1"/>
</dbReference>
<dbReference type="RefSeq" id="WP_114562148.1">
    <property type="nucleotide sequence ID" value="NZ_CP031124.1"/>
</dbReference>
<dbReference type="FunFam" id="3.40.190.290:FF:000012">
    <property type="entry name" value="Transcriptional regulator, LysR family"/>
    <property type="match status" value="1"/>
</dbReference>
<dbReference type="KEGG" id="hyf:DTO96_100606"/>
<dbReference type="EMBL" id="CP031124">
    <property type="protein sequence ID" value="AXF84895.1"/>
    <property type="molecule type" value="Genomic_DNA"/>
</dbReference>
<dbReference type="InterPro" id="IPR000847">
    <property type="entry name" value="LysR_HTH_N"/>
</dbReference>